<feature type="signal peptide" evidence="1">
    <location>
        <begin position="1"/>
        <end position="17"/>
    </location>
</feature>
<name>A0A5B0M4M1_PUCGR</name>
<protein>
    <submittedName>
        <fullName evidence="2">Uncharacterized protein</fullName>
    </submittedName>
</protein>
<reference evidence="2 3" key="1">
    <citation type="submission" date="2019-05" db="EMBL/GenBank/DDBJ databases">
        <title>Emergence of the Ug99 lineage of the wheat stem rust pathogen through somatic hybridization.</title>
        <authorList>
            <person name="Li F."/>
            <person name="Upadhyaya N.M."/>
            <person name="Sperschneider J."/>
            <person name="Matny O."/>
            <person name="Nguyen-Phuc H."/>
            <person name="Mago R."/>
            <person name="Raley C."/>
            <person name="Miller M.E."/>
            <person name="Silverstein K.A.T."/>
            <person name="Henningsen E."/>
            <person name="Hirsch C.D."/>
            <person name="Visser B."/>
            <person name="Pretorius Z.A."/>
            <person name="Steffenson B.J."/>
            <person name="Schwessinger B."/>
            <person name="Dodds P.N."/>
            <person name="Figueroa M."/>
        </authorList>
    </citation>
    <scope>NUCLEOTIDE SEQUENCE [LARGE SCALE GENOMIC DNA]</scope>
    <source>
        <strain evidence="2">21-0</strain>
    </source>
</reference>
<evidence type="ECO:0000256" key="1">
    <source>
        <dbReference type="SAM" id="SignalP"/>
    </source>
</evidence>
<organism evidence="2 3">
    <name type="scientific">Puccinia graminis f. sp. tritici</name>
    <dbReference type="NCBI Taxonomy" id="56615"/>
    <lineage>
        <taxon>Eukaryota</taxon>
        <taxon>Fungi</taxon>
        <taxon>Dikarya</taxon>
        <taxon>Basidiomycota</taxon>
        <taxon>Pucciniomycotina</taxon>
        <taxon>Pucciniomycetes</taxon>
        <taxon>Pucciniales</taxon>
        <taxon>Pucciniaceae</taxon>
        <taxon>Puccinia</taxon>
    </lineage>
</organism>
<sequence length="72" mass="8111">MVMLLFFLLLSSNVSVSDNHLNVVKPIKMLETMFVKQQPGMNIHFCGLYSRRNSTSGCGTDGQFHPNYDTEA</sequence>
<comment type="caution">
    <text evidence="2">The sequence shown here is derived from an EMBL/GenBank/DDBJ whole genome shotgun (WGS) entry which is preliminary data.</text>
</comment>
<gene>
    <name evidence="2" type="ORF">PGT21_018130</name>
</gene>
<dbReference type="AlphaFoldDB" id="A0A5B0M4M1"/>
<evidence type="ECO:0000313" key="2">
    <source>
        <dbReference type="EMBL" id="KAA1071745.1"/>
    </source>
</evidence>
<keyword evidence="1" id="KW-0732">Signal</keyword>
<accession>A0A5B0M4M1</accession>
<dbReference type="EMBL" id="VSWC01000170">
    <property type="protein sequence ID" value="KAA1071745.1"/>
    <property type="molecule type" value="Genomic_DNA"/>
</dbReference>
<dbReference type="Proteomes" id="UP000324748">
    <property type="component" value="Unassembled WGS sequence"/>
</dbReference>
<keyword evidence="3" id="KW-1185">Reference proteome</keyword>
<proteinExistence type="predicted"/>
<feature type="chain" id="PRO_5022724980" evidence="1">
    <location>
        <begin position="18"/>
        <end position="72"/>
    </location>
</feature>
<evidence type="ECO:0000313" key="3">
    <source>
        <dbReference type="Proteomes" id="UP000324748"/>
    </source>
</evidence>